<accession>A0A2S4HCY3</accession>
<evidence type="ECO:0000313" key="2">
    <source>
        <dbReference type="EMBL" id="POP51551.1"/>
    </source>
</evidence>
<evidence type="ECO:0000256" key="1">
    <source>
        <dbReference type="SAM" id="Phobius"/>
    </source>
</evidence>
<keyword evidence="1" id="KW-0812">Transmembrane</keyword>
<comment type="caution">
    <text evidence="2">The sequence shown here is derived from an EMBL/GenBank/DDBJ whole genome shotgun (WGS) entry which is preliminary data.</text>
</comment>
<dbReference type="AlphaFoldDB" id="A0A2S4HCY3"/>
<dbReference type="Proteomes" id="UP000237222">
    <property type="component" value="Unassembled WGS sequence"/>
</dbReference>
<dbReference type="RefSeq" id="WP_103685593.1">
    <property type="nucleotide sequence ID" value="NZ_PQGG01000038.1"/>
</dbReference>
<evidence type="ECO:0000313" key="3">
    <source>
        <dbReference type="Proteomes" id="UP000237222"/>
    </source>
</evidence>
<feature type="transmembrane region" description="Helical" evidence="1">
    <location>
        <begin position="43"/>
        <end position="62"/>
    </location>
</feature>
<reference evidence="2" key="1">
    <citation type="submission" date="2018-01" db="EMBL/GenBank/DDBJ databases">
        <authorList>
            <person name="Yu X.-D."/>
        </authorList>
    </citation>
    <scope>NUCLEOTIDE SEQUENCE</scope>
    <source>
        <strain evidence="2">ZX-21</strain>
    </source>
</reference>
<dbReference type="EMBL" id="PQGG01000038">
    <property type="protein sequence ID" value="POP51551.1"/>
    <property type="molecule type" value="Genomic_DNA"/>
</dbReference>
<gene>
    <name evidence="2" type="ORF">C0068_16575</name>
</gene>
<name>A0A2S4HCY3_9GAMM</name>
<organism evidence="2 3">
    <name type="scientific">Zhongshania marina</name>
    <dbReference type="NCBI Taxonomy" id="2304603"/>
    <lineage>
        <taxon>Bacteria</taxon>
        <taxon>Pseudomonadati</taxon>
        <taxon>Pseudomonadota</taxon>
        <taxon>Gammaproteobacteria</taxon>
        <taxon>Cellvibrionales</taxon>
        <taxon>Spongiibacteraceae</taxon>
        <taxon>Zhongshania</taxon>
    </lineage>
</organism>
<sequence length="159" mass="17594">MNITLKIKRSMSADEKTSTGAGMLAAASAGYNIIQTYQPNTSFLNLACSFVFSVVAVSLLYKGLRPSAEHIYRVKKSEHGSKLWFKIVSLILIGAVSIASFLWEVCLEWMFSGRRANGTTIQVNPYTAADWRNPEQAEAFVHGEEMPASAYVSKSYDKL</sequence>
<protein>
    <submittedName>
        <fullName evidence="2">Uncharacterized protein</fullName>
    </submittedName>
</protein>
<feature type="transmembrane region" description="Helical" evidence="1">
    <location>
        <begin position="83"/>
        <end position="103"/>
    </location>
</feature>
<keyword evidence="1" id="KW-1133">Transmembrane helix</keyword>
<keyword evidence="1" id="KW-0472">Membrane</keyword>
<proteinExistence type="predicted"/>